<dbReference type="GO" id="GO:0071555">
    <property type="term" value="P:cell wall organization"/>
    <property type="evidence" value="ECO:0007669"/>
    <property type="project" value="TreeGrafter"/>
</dbReference>
<dbReference type="CDD" id="cd06854">
    <property type="entry name" value="GT_WbpL_WbcO_like"/>
    <property type="match status" value="1"/>
</dbReference>
<evidence type="ECO:0000256" key="5">
    <source>
        <dbReference type="ARBA" id="ARBA00022989"/>
    </source>
</evidence>
<feature type="transmembrane region" description="Helical" evidence="8">
    <location>
        <begin position="216"/>
        <end position="239"/>
    </location>
</feature>
<keyword evidence="7" id="KW-0460">Magnesium</keyword>
<name>A0A0F5MNA1_9RICK</name>
<evidence type="ECO:0000313" key="10">
    <source>
        <dbReference type="Proteomes" id="UP000033358"/>
    </source>
</evidence>
<keyword evidence="3 9" id="KW-0808">Transferase</keyword>
<feature type="transmembrane region" description="Helical" evidence="8">
    <location>
        <begin position="179"/>
        <end position="196"/>
    </location>
</feature>
<accession>A0A0F5MNA1</accession>
<dbReference type="AlphaFoldDB" id="A0A0F5MNA1"/>
<proteinExistence type="predicted"/>
<keyword evidence="4 8" id="KW-0812">Transmembrane</keyword>
<dbReference type="GO" id="GO:0036380">
    <property type="term" value="F:UDP-N-acetylglucosamine-undecaprenyl-phosphate N-acetylglucosaminephosphotransferase activity"/>
    <property type="evidence" value="ECO:0007669"/>
    <property type="project" value="UniProtKB-EC"/>
</dbReference>
<keyword evidence="2" id="KW-1003">Cell membrane</keyword>
<keyword evidence="6 8" id="KW-0472">Membrane</keyword>
<feature type="binding site" evidence="7">
    <location>
        <position position="205"/>
    </location>
    <ligand>
        <name>Mg(2+)</name>
        <dbReference type="ChEBI" id="CHEBI:18420"/>
    </ligand>
</feature>
<keyword evidence="10" id="KW-1185">Reference proteome</keyword>
<dbReference type="GO" id="GO:0046872">
    <property type="term" value="F:metal ion binding"/>
    <property type="evidence" value="ECO:0007669"/>
    <property type="project" value="UniProtKB-KW"/>
</dbReference>
<sequence length="325" mass="36215">MSLYFALLASFILVLIGTTYLISYLLEKNILDVPNNRSNHHIATPRGGGILIIISILLGSSVAGIVNMELIILLFGALFLSIVGFVDDRFDLPIYLRLSAQVFVSLAVISNIPADILIFKNYLPSYIEKSLMILALIYFMNCFNFMDGIDGIASSESIHIALSIFILSFFVVMKSELKHLCLIIIVANLAFLRWNWHKAKIFMGDSGSVSLGFILGWLLIKLALAGGVLASLIIPLYFLSDSLITMGKRLFNGEKIWQAHSKHFYQIAVRNGVSHDLVVKYIWVANIFLTIVAIISIYYSLLSIILAAFTIYMIISHLKKSGPTK</sequence>
<dbReference type="EC" id="2.7.8.33" evidence="9"/>
<evidence type="ECO:0000256" key="7">
    <source>
        <dbReference type="PIRSR" id="PIRSR600715-1"/>
    </source>
</evidence>
<evidence type="ECO:0000256" key="3">
    <source>
        <dbReference type="ARBA" id="ARBA00022679"/>
    </source>
</evidence>
<evidence type="ECO:0000313" key="9">
    <source>
        <dbReference type="EMBL" id="KKB96250.1"/>
    </source>
</evidence>
<feature type="transmembrane region" description="Helical" evidence="8">
    <location>
        <begin position="100"/>
        <end position="118"/>
    </location>
</feature>
<dbReference type="GO" id="GO:0005886">
    <property type="term" value="C:plasma membrane"/>
    <property type="evidence" value="ECO:0007669"/>
    <property type="project" value="UniProtKB-SubCell"/>
</dbReference>
<organism evidence="9 10">
    <name type="scientific">Candidatus Arcanibacter lacustris</name>
    <dbReference type="NCBI Taxonomy" id="1607817"/>
    <lineage>
        <taxon>Bacteria</taxon>
        <taxon>Pseudomonadati</taxon>
        <taxon>Pseudomonadota</taxon>
        <taxon>Alphaproteobacteria</taxon>
        <taxon>Rickettsiales</taxon>
        <taxon>Candidatus Arcanibacter</taxon>
    </lineage>
</organism>
<dbReference type="PATRIC" id="fig|1607817.3.peg.662"/>
<keyword evidence="5 8" id="KW-1133">Transmembrane helix</keyword>
<protein>
    <submittedName>
        <fullName evidence="9">Putative undecaprenyl-phosphate N-acetylglucosaminyl 1-phosphate transferase</fullName>
        <ecNumber evidence="9">2.7.8.33</ecNumber>
    </submittedName>
</protein>
<feature type="transmembrane region" description="Helical" evidence="8">
    <location>
        <begin position="47"/>
        <end position="80"/>
    </location>
</feature>
<dbReference type="GO" id="GO:0009103">
    <property type="term" value="P:lipopolysaccharide biosynthetic process"/>
    <property type="evidence" value="ECO:0007669"/>
    <property type="project" value="TreeGrafter"/>
</dbReference>
<comment type="caution">
    <text evidence="9">The sequence shown here is derived from an EMBL/GenBank/DDBJ whole genome shotgun (WGS) entry which is preliminary data.</text>
</comment>
<dbReference type="Pfam" id="PF00953">
    <property type="entry name" value="Glycos_transf_4"/>
    <property type="match status" value="1"/>
</dbReference>
<evidence type="ECO:0000256" key="8">
    <source>
        <dbReference type="SAM" id="Phobius"/>
    </source>
</evidence>
<feature type="binding site" evidence="7">
    <location>
        <position position="144"/>
    </location>
    <ligand>
        <name>Mg(2+)</name>
        <dbReference type="ChEBI" id="CHEBI:18420"/>
    </ligand>
</feature>
<gene>
    <name evidence="9" type="primary">tagO</name>
    <name evidence="9" type="ORF">SZ25_00660</name>
</gene>
<dbReference type="Proteomes" id="UP000033358">
    <property type="component" value="Unassembled WGS sequence"/>
</dbReference>
<keyword evidence="7" id="KW-0479">Metal-binding</keyword>
<evidence type="ECO:0000256" key="1">
    <source>
        <dbReference type="ARBA" id="ARBA00004651"/>
    </source>
</evidence>
<dbReference type="PANTHER" id="PTHR22926:SF3">
    <property type="entry name" value="UNDECAPRENYL-PHOSPHATE ALPHA-N-ACETYLGLUCOSAMINYL 1-PHOSPHATE TRANSFERASE"/>
    <property type="match status" value="1"/>
</dbReference>
<dbReference type="EMBL" id="JYHA01000104">
    <property type="protein sequence ID" value="KKB96250.1"/>
    <property type="molecule type" value="Genomic_DNA"/>
</dbReference>
<evidence type="ECO:0000256" key="2">
    <source>
        <dbReference type="ARBA" id="ARBA00022475"/>
    </source>
</evidence>
<feature type="transmembrane region" description="Helical" evidence="8">
    <location>
        <begin position="6"/>
        <end position="26"/>
    </location>
</feature>
<reference evidence="9 10" key="1">
    <citation type="submission" date="2015-02" db="EMBL/GenBank/DDBJ databases">
        <title>Single cell genomics of a rare environmental alphaproteobacterium provides unique insights into Rickettsiaceae evolution.</title>
        <authorList>
            <person name="Martijn J."/>
            <person name="Schulz F."/>
            <person name="Zaremba-Niedzwiedzka K."/>
            <person name="Viklund J."/>
            <person name="Stepanauskas R."/>
            <person name="Andersson S.G.E."/>
            <person name="Horn M."/>
            <person name="Guy L."/>
            <person name="Ettema T.J.G."/>
        </authorList>
    </citation>
    <scope>NUCLEOTIDE SEQUENCE [LARGE SCALE GENOMIC DNA]</scope>
    <source>
        <strain evidence="9 10">SCGC AAA041-L04</strain>
    </source>
</reference>
<feature type="transmembrane region" description="Helical" evidence="8">
    <location>
        <begin position="287"/>
        <end position="315"/>
    </location>
</feature>
<dbReference type="GO" id="GO:0044038">
    <property type="term" value="P:cell wall macromolecule biosynthetic process"/>
    <property type="evidence" value="ECO:0007669"/>
    <property type="project" value="TreeGrafter"/>
</dbReference>
<comment type="subcellular location">
    <subcellularLocation>
        <location evidence="1">Cell membrane</location>
        <topology evidence="1">Multi-pass membrane protein</topology>
    </subcellularLocation>
</comment>
<evidence type="ECO:0000256" key="6">
    <source>
        <dbReference type="ARBA" id="ARBA00023136"/>
    </source>
</evidence>
<dbReference type="PANTHER" id="PTHR22926">
    <property type="entry name" value="PHOSPHO-N-ACETYLMURAMOYL-PENTAPEPTIDE-TRANSFERASE"/>
    <property type="match status" value="1"/>
</dbReference>
<feature type="transmembrane region" description="Helical" evidence="8">
    <location>
        <begin position="152"/>
        <end position="172"/>
    </location>
</feature>
<evidence type="ECO:0000256" key="4">
    <source>
        <dbReference type="ARBA" id="ARBA00022692"/>
    </source>
</evidence>
<dbReference type="InterPro" id="IPR000715">
    <property type="entry name" value="Glycosyl_transferase_4"/>
</dbReference>
<comment type="cofactor">
    <cofactor evidence="7">
        <name>Mg(2+)</name>
        <dbReference type="ChEBI" id="CHEBI:18420"/>
    </cofactor>
</comment>